<evidence type="ECO:0000313" key="3">
    <source>
        <dbReference type="Proteomes" id="UP000237684"/>
    </source>
</evidence>
<feature type="transmembrane region" description="Helical" evidence="1">
    <location>
        <begin position="112"/>
        <end position="131"/>
    </location>
</feature>
<name>A0A2S8SNM6_9BACT</name>
<evidence type="ECO:0000256" key="1">
    <source>
        <dbReference type="SAM" id="Phobius"/>
    </source>
</evidence>
<protein>
    <recommendedName>
        <fullName evidence="4">DUF2809 domain-containing protein</fullName>
    </recommendedName>
</protein>
<feature type="transmembrane region" description="Helical" evidence="1">
    <location>
        <begin position="151"/>
        <end position="179"/>
    </location>
</feature>
<accession>A0A2S8SNM6</accession>
<dbReference type="AlphaFoldDB" id="A0A2S8SNM6"/>
<evidence type="ECO:0000313" key="2">
    <source>
        <dbReference type="EMBL" id="PQV62389.1"/>
    </source>
</evidence>
<gene>
    <name evidence="2" type="ORF">B1R32_1423</name>
</gene>
<dbReference type="InParanoid" id="A0A2S8SNM6"/>
<sequence length="189" mass="21721">MKSYNKKHLRGRFAFRTILEWKKDFAKIENQALKAAKMQSFLAGFTLSRARNRRVLSGIASLVLFVGWNSRIYKHLLPSFIGDYAPDTLWALLVFLVVLSLWPQLSMRRATWIALLISYSIECSQLVQTQWLQNIRNAKVGGLLLGHGFLWSDMLCYTVGIAMGALIDAYFTTAIWNLANKSKWVLIRF</sequence>
<dbReference type="RefSeq" id="WP_202973556.1">
    <property type="nucleotide sequence ID" value="NZ_NIGF01000042.1"/>
</dbReference>
<evidence type="ECO:0008006" key="4">
    <source>
        <dbReference type="Google" id="ProtNLM"/>
    </source>
</evidence>
<keyword evidence="3" id="KW-1185">Reference proteome</keyword>
<proteinExistence type="predicted"/>
<dbReference type="FunCoup" id="A0A2S8SNM6">
    <property type="interactions" value="6"/>
</dbReference>
<dbReference type="InterPro" id="IPR021257">
    <property type="entry name" value="DUF2809"/>
</dbReference>
<comment type="caution">
    <text evidence="2">The sequence shown here is derived from an EMBL/GenBank/DDBJ whole genome shotgun (WGS) entry which is preliminary data.</text>
</comment>
<keyword evidence="1" id="KW-0812">Transmembrane</keyword>
<keyword evidence="1" id="KW-1133">Transmembrane helix</keyword>
<organism evidence="2 3">
    <name type="scientific">Abditibacterium utsteinense</name>
    <dbReference type="NCBI Taxonomy" id="1960156"/>
    <lineage>
        <taxon>Bacteria</taxon>
        <taxon>Pseudomonadati</taxon>
        <taxon>Abditibacteriota</taxon>
        <taxon>Abditibacteriia</taxon>
        <taxon>Abditibacteriales</taxon>
        <taxon>Abditibacteriaceae</taxon>
        <taxon>Abditibacterium</taxon>
    </lineage>
</organism>
<keyword evidence="1" id="KW-0472">Membrane</keyword>
<feature type="transmembrane region" description="Helical" evidence="1">
    <location>
        <begin position="55"/>
        <end position="73"/>
    </location>
</feature>
<dbReference type="EMBL" id="NIGF01000042">
    <property type="protein sequence ID" value="PQV62389.1"/>
    <property type="molecule type" value="Genomic_DNA"/>
</dbReference>
<dbReference type="Proteomes" id="UP000237684">
    <property type="component" value="Unassembled WGS sequence"/>
</dbReference>
<reference evidence="2 3" key="1">
    <citation type="journal article" date="2018" name="Syst. Appl. Microbiol.">
        <title>Abditibacterium utsteinense sp. nov., the first cultivated member of candidate phylum FBP, isolated from ice-free Antarctic soil samples.</title>
        <authorList>
            <person name="Tahon G."/>
            <person name="Tytgat B."/>
            <person name="Lebbe L."/>
            <person name="Carlier A."/>
            <person name="Willems A."/>
        </authorList>
    </citation>
    <scope>NUCLEOTIDE SEQUENCE [LARGE SCALE GENOMIC DNA]</scope>
    <source>
        <strain evidence="2 3">LMG 29911</strain>
    </source>
</reference>
<dbReference type="Pfam" id="PF10990">
    <property type="entry name" value="DUF2809"/>
    <property type="match status" value="1"/>
</dbReference>
<feature type="transmembrane region" description="Helical" evidence="1">
    <location>
        <begin position="88"/>
        <end position="105"/>
    </location>
</feature>